<sequence length="414" mass="47352">MKYVMTSAGFFVVSAAIIYYAVNQISYNASLLTICLVLLLDSEYAPSHVALTIWSSFRRKPPSPAFPTLLSCYLGVAFLFISTQPVSQFYSVQGAFAHFFIEYFVLRQGKRLKTKLESSFKRPRESQEAALMKILCSNQGTSYYRDFGLSGVKSLVDLKEKHVLTEYDHYVTYVDRIAKGEKDVMVKGMPERLVLTSGTTGKGKLLPCKRIDDRTFTHYLAFANLRQCFPNWKPLRSKIFLYCRPTVRKSQGGTDIASMGYMADGHTRMMVNFTTPWIGFKINTLFEAIYVHLLFGLRDESVGWLMSIFTTMVLEAMQFLEKEWPRILRDLSSGSIDENLKLSPEVRLGLTEYLGGGWPERAAELEVEFRKGFDGIMKRIWPNMAFIFAIDILNLRENLQKTYCKGVFQSSRTP</sequence>
<gene>
    <name evidence="1" type="ORF">HOLleu_36778</name>
</gene>
<proteinExistence type="predicted"/>
<dbReference type="Pfam" id="PF03321">
    <property type="entry name" value="GH3"/>
    <property type="match status" value="1"/>
</dbReference>
<protein>
    <submittedName>
        <fullName evidence="1">Indole-3-acetic acid-amido synthetase GH3.8</fullName>
    </submittedName>
</protein>
<organism evidence="1 2">
    <name type="scientific">Holothuria leucospilota</name>
    <name type="common">Black long sea cucumber</name>
    <name type="synonym">Mertensiothuria leucospilota</name>
    <dbReference type="NCBI Taxonomy" id="206669"/>
    <lineage>
        <taxon>Eukaryota</taxon>
        <taxon>Metazoa</taxon>
        <taxon>Echinodermata</taxon>
        <taxon>Eleutherozoa</taxon>
        <taxon>Echinozoa</taxon>
        <taxon>Holothuroidea</taxon>
        <taxon>Aspidochirotacea</taxon>
        <taxon>Aspidochirotida</taxon>
        <taxon>Holothuriidae</taxon>
        <taxon>Holothuria</taxon>
    </lineage>
</organism>
<dbReference type="PANTHER" id="PTHR31901">
    <property type="entry name" value="GH3 DOMAIN-CONTAINING PROTEIN"/>
    <property type="match status" value="1"/>
</dbReference>
<dbReference type="InterPro" id="IPR004993">
    <property type="entry name" value="GH3"/>
</dbReference>
<evidence type="ECO:0000313" key="1">
    <source>
        <dbReference type="EMBL" id="KAJ8024136.1"/>
    </source>
</evidence>
<comment type="caution">
    <text evidence="1">The sequence shown here is derived from an EMBL/GenBank/DDBJ whole genome shotgun (WGS) entry which is preliminary data.</text>
</comment>
<dbReference type="GO" id="GO:0005737">
    <property type="term" value="C:cytoplasm"/>
    <property type="evidence" value="ECO:0007669"/>
    <property type="project" value="TreeGrafter"/>
</dbReference>
<reference evidence="1" key="1">
    <citation type="submission" date="2021-10" db="EMBL/GenBank/DDBJ databases">
        <title>Tropical sea cucumber genome reveals ecological adaptation and Cuvierian tubules defense mechanism.</title>
        <authorList>
            <person name="Chen T."/>
        </authorList>
    </citation>
    <scope>NUCLEOTIDE SEQUENCE</scope>
    <source>
        <strain evidence="1">Nanhai2018</strain>
        <tissue evidence="1">Muscle</tissue>
    </source>
</reference>
<keyword evidence="2" id="KW-1185">Reference proteome</keyword>
<dbReference type="EMBL" id="JAIZAY010000019">
    <property type="protein sequence ID" value="KAJ8024136.1"/>
    <property type="molecule type" value="Genomic_DNA"/>
</dbReference>
<dbReference type="AlphaFoldDB" id="A0A9Q0YRN6"/>
<name>A0A9Q0YRN6_HOLLE</name>
<evidence type="ECO:0000313" key="2">
    <source>
        <dbReference type="Proteomes" id="UP001152320"/>
    </source>
</evidence>
<dbReference type="GO" id="GO:0016881">
    <property type="term" value="F:acid-amino acid ligase activity"/>
    <property type="evidence" value="ECO:0007669"/>
    <property type="project" value="TreeGrafter"/>
</dbReference>
<dbReference type="PANTHER" id="PTHR31901:SF9">
    <property type="entry name" value="GH3 DOMAIN-CONTAINING PROTEIN"/>
    <property type="match status" value="1"/>
</dbReference>
<dbReference type="OrthoDB" id="10004661at2759"/>
<accession>A0A9Q0YRN6</accession>
<dbReference type="Proteomes" id="UP001152320">
    <property type="component" value="Chromosome 19"/>
</dbReference>